<protein>
    <recommendedName>
        <fullName evidence="1">Ferritin-like diiron domain-containing protein</fullName>
    </recommendedName>
</protein>
<evidence type="ECO:0000313" key="2">
    <source>
        <dbReference type="EMBL" id="ASJ08928.1"/>
    </source>
</evidence>
<dbReference type="PANTHER" id="PTHR33531:SF10">
    <property type="entry name" value="BLR7895 PROTEIN"/>
    <property type="match status" value="1"/>
</dbReference>
<dbReference type="EMBL" id="CP015103">
    <property type="protein sequence ID" value="ASJ08928.1"/>
    <property type="molecule type" value="Genomic_DNA"/>
</dbReference>
<organism evidence="2 3">
    <name type="scientific">Thermococcus siculi</name>
    <dbReference type="NCBI Taxonomy" id="72803"/>
    <lineage>
        <taxon>Archaea</taxon>
        <taxon>Methanobacteriati</taxon>
        <taxon>Methanobacteriota</taxon>
        <taxon>Thermococci</taxon>
        <taxon>Thermococcales</taxon>
        <taxon>Thermococcaceae</taxon>
        <taxon>Thermococcus</taxon>
    </lineage>
</organism>
<dbReference type="Gene3D" id="1.20.1260.10">
    <property type="match status" value="1"/>
</dbReference>
<accession>A0A2Z2MM97</accession>
<feature type="domain" description="Ferritin-like diiron" evidence="1">
    <location>
        <begin position="19"/>
        <end position="159"/>
    </location>
</feature>
<reference evidence="2 3" key="1">
    <citation type="submission" date="2016-04" db="EMBL/GenBank/DDBJ databases">
        <title>Complete genome sequence of Thermococcus siculi type strain RG-20.</title>
        <authorList>
            <person name="Oger P.M."/>
        </authorList>
    </citation>
    <scope>NUCLEOTIDE SEQUENCE [LARGE SCALE GENOMIC DNA]</scope>
    <source>
        <strain evidence="2 3">RG-20</strain>
    </source>
</reference>
<gene>
    <name evidence="2" type="ORF">A3L11_06700</name>
</gene>
<proteinExistence type="predicted"/>
<evidence type="ECO:0000313" key="3">
    <source>
        <dbReference type="Proteomes" id="UP000250125"/>
    </source>
</evidence>
<dbReference type="InterPro" id="IPR003251">
    <property type="entry name" value="Rr_diiron-bd_dom"/>
</dbReference>
<dbReference type="RefSeq" id="WP_157727087.1">
    <property type="nucleotide sequence ID" value="NZ_CP015103.1"/>
</dbReference>
<name>A0A2Z2MM97_9EURY</name>
<dbReference type="OrthoDB" id="91829at2157"/>
<dbReference type="PROSITE" id="PS50905">
    <property type="entry name" value="FERRITIN_LIKE"/>
    <property type="match status" value="1"/>
</dbReference>
<dbReference type="Proteomes" id="UP000250125">
    <property type="component" value="Chromosome"/>
</dbReference>
<dbReference type="GO" id="GO:0046872">
    <property type="term" value="F:metal ion binding"/>
    <property type="evidence" value="ECO:0007669"/>
    <property type="project" value="InterPro"/>
</dbReference>
<dbReference type="Pfam" id="PF02915">
    <property type="entry name" value="Rubrerythrin"/>
    <property type="match status" value="1"/>
</dbReference>
<dbReference type="InterPro" id="IPR012347">
    <property type="entry name" value="Ferritin-like"/>
</dbReference>
<dbReference type="GeneID" id="33317912"/>
<dbReference type="CDD" id="cd01045">
    <property type="entry name" value="Ferritin_like_AB"/>
    <property type="match status" value="1"/>
</dbReference>
<evidence type="ECO:0000259" key="1">
    <source>
        <dbReference type="PROSITE" id="PS50905"/>
    </source>
</evidence>
<dbReference type="AlphaFoldDB" id="A0A2Z2MM97"/>
<dbReference type="KEGG" id="tsl:A3L11_06700"/>
<sequence>MPLNLSREEQKKIDRIINKLRRLDKQSLISYWITAELDEAETYNNLAWRTREYSWDPRIPELFEELAEESTKHAEILLNEYKRTYPKEKLIETDIPSIELELSLEDLEEYIRSGRLEDLVSVLMESEKIAEEIYRYLAEESSGDTKRLFEHLADVERGHYQKLKTLMESIKKEDG</sequence>
<dbReference type="InterPro" id="IPR009040">
    <property type="entry name" value="Ferritin-like_diiron"/>
</dbReference>
<keyword evidence="3" id="KW-1185">Reference proteome</keyword>
<dbReference type="PANTHER" id="PTHR33531">
    <property type="entry name" value="RUBRERYTHRIN SUBFAMILY"/>
    <property type="match status" value="1"/>
</dbReference>
<dbReference type="GO" id="GO:0016491">
    <property type="term" value="F:oxidoreductase activity"/>
    <property type="evidence" value="ECO:0007669"/>
    <property type="project" value="InterPro"/>
</dbReference>
<dbReference type="InterPro" id="IPR009078">
    <property type="entry name" value="Ferritin-like_SF"/>
</dbReference>
<dbReference type="SUPFAM" id="SSF47240">
    <property type="entry name" value="Ferritin-like"/>
    <property type="match status" value="1"/>
</dbReference>